<accession>A0ABM9HYA7</accession>
<dbReference type="EMBL" id="OX458333">
    <property type="protein sequence ID" value="CAI8766764.1"/>
    <property type="molecule type" value="Genomic_DNA"/>
</dbReference>
<sequence length="24" mass="2947">MKEIENWQPTQMLPRAKEIYRTLA</sequence>
<proteinExistence type="predicted"/>
<keyword evidence="2" id="KW-1185">Reference proteome</keyword>
<dbReference type="Proteomes" id="UP001162030">
    <property type="component" value="Chromosome"/>
</dbReference>
<gene>
    <name evidence="1" type="ORF">MSZNOR_0948</name>
</gene>
<name>A0ABM9HYA7_9GAMM</name>
<reference evidence="1 2" key="1">
    <citation type="submission" date="2023-03" db="EMBL/GenBank/DDBJ databases">
        <authorList>
            <person name="Pearce D."/>
        </authorList>
    </citation>
    <scope>NUCLEOTIDE SEQUENCE [LARGE SCALE GENOMIC DNA]</scope>
    <source>
        <strain evidence="1">Msz</strain>
    </source>
</reference>
<evidence type="ECO:0000313" key="1">
    <source>
        <dbReference type="EMBL" id="CAI8766764.1"/>
    </source>
</evidence>
<evidence type="ECO:0000313" key="2">
    <source>
        <dbReference type="Proteomes" id="UP001162030"/>
    </source>
</evidence>
<protein>
    <submittedName>
        <fullName evidence="1">Uncharacterized protein</fullName>
    </submittedName>
</protein>
<organism evidence="1 2">
    <name type="scientific">Methylocaldum szegediense</name>
    <dbReference type="NCBI Taxonomy" id="73780"/>
    <lineage>
        <taxon>Bacteria</taxon>
        <taxon>Pseudomonadati</taxon>
        <taxon>Pseudomonadota</taxon>
        <taxon>Gammaproteobacteria</taxon>
        <taxon>Methylococcales</taxon>
        <taxon>Methylococcaceae</taxon>
        <taxon>Methylocaldum</taxon>
    </lineage>
</organism>